<sequence>MTDLWNTLPEETRSALIARGTEAWRGVYEGVATHNKQWRPLRPPIMEASAYEEFTAISATVARLILTACQQRAKTAGELRDALGVPVGAVDLLDEDEPLTEALLGGVRADILIADGTPYIVEANIDSALGGAHDSDGIAARFLAAYAGEPLLEGLTAPPSAVDARYVAMRSALALTEADRVSMVFTTVGTYPGSRDGHATIKLLSGFAERGRQFGLDMRVYPLEWLTLDDDGRLCVDDGPIDAVLRMFVPQGTTPSPGLDALGTAVQTGAVRMFVSSASWLLASKAVFAWLWDDLDTLDPADADVVRRHVPRTQVLTAELRAEAVGGQQELVLKPSSAYGGVGVVVGPEVSAEEWQHAVDEALVEHGYILQKYIPVDRLTMQFVEIDTGAVKEADVPFCLAPYLFGGVAAGAYLRFAVPGAGPVVNVAQGALTSGLLLMP</sequence>
<evidence type="ECO:0008006" key="3">
    <source>
        <dbReference type="Google" id="ProtNLM"/>
    </source>
</evidence>
<accession>A0A4R4ZG88</accession>
<name>A0A4R4ZG88_9ACTN</name>
<dbReference type="EMBL" id="SMKX01000070">
    <property type="protein sequence ID" value="TDD57608.1"/>
    <property type="molecule type" value="Genomic_DNA"/>
</dbReference>
<evidence type="ECO:0000313" key="1">
    <source>
        <dbReference type="EMBL" id="TDD57608.1"/>
    </source>
</evidence>
<comment type="caution">
    <text evidence="1">The sequence shown here is derived from an EMBL/GenBank/DDBJ whole genome shotgun (WGS) entry which is preliminary data.</text>
</comment>
<evidence type="ECO:0000313" key="2">
    <source>
        <dbReference type="Proteomes" id="UP000295124"/>
    </source>
</evidence>
<protein>
    <recommendedName>
        <fullName evidence="3">Circularly permuted type 2 ATP-grasp protein</fullName>
    </recommendedName>
</protein>
<gene>
    <name evidence="1" type="ORF">E1263_22885</name>
</gene>
<dbReference type="RefSeq" id="WP_132170657.1">
    <property type="nucleotide sequence ID" value="NZ_SMKX01000070.1"/>
</dbReference>
<keyword evidence="2" id="KW-1185">Reference proteome</keyword>
<dbReference type="Proteomes" id="UP000295124">
    <property type="component" value="Unassembled WGS sequence"/>
</dbReference>
<dbReference type="OrthoDB" id="3798740at2"/>
<dbReference type="Gene3D" id="3.30.1490.270">
    <property type="match status" value="1"/>
</dbReference>
<dbReference type="AlphaFoldDB" id="A0A4R4ZG88"/>
<proteinExistence type="predicted"/>
<organism evidence="1 2">
    <name type="scientific">Kribbella antibiotica</name>
    <dbReference type="NCBI Taxonomy" id="190195"/>
    <lineage>
        <taxon>Bacteria</taxon>
        <taxon>Bacillati</taxon>
        <taxon>Actinomycetota</taxon>
        <taxon>Actinomycetes</taxon>
        <taxon>Propionibacteriales</taxon>
        <taxon>Kribbellaceae</taxon>
        <taxon>Kribbella</taxon>
    </lineage>
</organism>
<reference evidence="1 2" key="1">
    <citation type="submission" date="2019-03" db="EMBL/GenBank/DDBJ databases">
        <title>Draft genome sequences of novel Actinobacteria.</title>
        <authorList>
            <person name="Sahin N."/>
            <person name="Ay H."/>
            <person name="Saygin H."/>
        </authorList>
    </citation>
    <scope>NUCLEOTIDE SEQUENCE [LARGE SCALE GENOMIC DNA]</scope>
    <source>
        <strain evidence="1 2">JCM 13523</strain>
    </source>
</reference>
<dbReference type="SUPFAM" id="SSF56059">
    <property type="entry name" value="Glutathione synthetase ATP-binding domain-like"/>
    <property type="match status" value="1"/>
</dbReference>